<name>A0A1B6GKL5_9HEMI</name>
<keyword evidence="4" id="KW-0597">Phosphoprotein</keyword>
<feature type="coiled-coil region" evidence="10">
    <location>
        <begin position="458"/>
        <end position="498"/>
    </location>
</feature>
<dbReference type="GO" id="GO:0006270">
    <property type="term" value="P:DNA replication initiation"/>
    <property type="evidence" value="ECO:0007669"/>
    <property type="project" value="TreeGrafter"/>
</dbReference>
<gene>
    <name evidence="14" type="ORF">g.15182</name>
</gene>
<feature type="domain" description="Origin recognition complex subunit 3 insertion" evidence="13">
    <location>
        <begin position="348"/>
        <end position="571"/>
    </location>
</feature>
<evidence type="ECO:0000256" key="3">
    <source>
        <dbReference type="ARBA" id="ARBA00019085"/>
    </source>
</evidence>
<keyword evidence="5" id="KW-0235">DNA replication</keyword>
<dbReference type="PANTHER" id="PTHR12748:SF0">
    <property type="entry name" value="ORIGIN RECOGNITION COMPLEX SUBUNIT 3"/>
    <property type="match status" value="1"/>
</dbReference>
<protein>
    <recommendedName>
        <fullName evidence="3">Origin recognition complex subunit 3</fullName>
    </recommendedName>
</protein>
<dbReference type="PANTHER" id="PTHR12748">
    <property type="entry name" value="ORIGIN RECOGNITION COMPLEX SUBUNIT 3"/>
    <property type="match status" value="1"/>
</dbReference>
<comment type="subunit">
    <text evidence="8">Component of ORC, a complex composed of at least 6 subunits: ORC1, ORC2, ORC3, ORC4, ORC5 and ORC6. ORC is regulated in a cell-cycle dependent manner. It is sequentially assembled at the exit from anaphase of mitosis and disassembled as cells enter S phase.</text>
</comment>
<evidence type="ECO:0000256" key="8">
    <source>
        <dbReference type="ARBA" id="ARBA00026084"/>
    </source>
</evidence>
<proteinExistence type="inferred from homology"/>
<dbReference type="GO" id="GO:0005656">
    <property type="term" value="C:nuclear pre-replicative complex"/>
    <property type="evidence" value="ECO:0007669"/>
    <property type="project" value="TreeGrafter"/>
</dbReference>
<comment type="subcellular location">
    <subcellularLocation>
        <location evidence="1">Nucleus</location>
    </subcellularLocation>
</comment>
<dbReference type="GO" id="GO:0031261">
    <property type="term" value="C:DNA replication preinitiation complex"/>
    <property type="evidence" value="ECO:0007669"/>
    <property type="project" value="TreeGrafter"/>
</dbReference>
<dbReference type="Pfam" id="PF19675">
    <property type="entry name" value="ORC3_ins"/>
    <property type="match status" value="1"/>
</dbReference>
<comment type="function">
    <text evidence="9">Component of the origin recognition complex (ORC) that binds origins of replication. DNA-binding is ATP-dependent. The specific DNA sequences that define origins of replication have not been identified yet. ORC is required to assemble the pre-replication complex necessary to initiate DNA replication. Binds histone H3 and H4 trimethylation marks H3K9me3, H3K27me3 and H4K20me3.</text>
</comment>
<evidence type="ECO:0000313" key="14">
    <source>
        <dbReference type="EMBL" id="JAS62958.1"/>
    </source>
</evidence>
<comment type="similarity">
    <text evidence="2">Belongs to the ORC3 family.</text>
</comment>
<evidence type="ECO:0000256" key="7">
    <source>
        <dbReference type="ARBA" id="ARBA00023242"/>
    </source>
</evidence>
<keyword evidence="6" id="KW-0238">DNA-binding</keyword>
<evidence type="ECO:0000259" key="11">
    <source>
        <dbReference type="Pfam" id="PF07034"/>
    </source>
</evidence>
<evidence type="ECO:0000256" key="4">
    <source>
        <dbReference type="ARBA" id="ARBA00022553"/>
    </source>
</evidence>
<feature type="domain" description="Origin recognition complex subunit 3 N-terminal" evidence="11">
    <location>
        <begin position="3"/>
        <end position="336"/>
    </location>
</feature>
<evidence type="ECO:0000259" key="12">
    <source>
        <dbReference type="Pfam" id="PF18137"/>
    </source>
</evidence>
<dbReference type="InterPro" id="IPR045667">
    <property type="entry name" value="ORC3_N"/>
</dbReference>
<feature type="domain" description="Origin recognition complex subunit 3 winged helix C-terminal" evidence="12">
    <location>
        <begin position="584"/>
        <end position="693"/>
    </location>
</feature>
<accession>A0A1B6GKL5</accession>
<evidence type="ECO:0000259" key="13">
    <source>
        <dbReference type="Pfam" id="PF19675"/>
    </source>
</evidence>
<evidence type="ECO:0000256" key="6">
    <source>
        <dbReference type="ARBA" id="ARBA00023125"/>
    </source>
</evidence>
<dbReference type="AlphaFoldDB" id="A0A1B6GKL5"/>
<dbReference type="GO" id="GO:0003688">
    <property type="term" value="F:DNA replication origin binding"/>
    <property type="evidence" value="ECO:0007669"/>
    <property type="project" value="TreeGrafter"/>
</dbReference>
<keyword evidence="7" id="KW-0539">Nucleus</keyword>
<dbReference type="EMBL" id="GECZ01006811">
    <property type="protein sequence ID" value="JAS62958.1"/>
    <property type="molecule type" value="Transcribed_RNA"/>
</dbReference>
<dbReference type="Pfam" id="PF18137">
    <property type="entry name" value="WHD_ORC"/>
    <property type="match status" value="1"/>
</dbReference>
<evidence type="ECO:0000256" key="2">
    <source>
        <dbReference type="ARBA" id="ARBA00010977"/>
    </source>
</evidence>
<evidence type="ECO:0000256" key="9">
    <source>
        <dbReference type="ARBA" id="ARBA00045241"/>
    </source>
</evidence>
<organism evidence="14">
    <name type="scientific">Cuerna arida</name>
    <dbReference type="NCBI Taxonomy" id="1464854"/>
    <lineage>
        <taxon>Eukaryota</taxon>
        <taxon>Metazoa</taxon>
        <taxon>Ecdysozoa</taxon>
        <taxon>Arthropoda</taxon>
        <taxon>Hexapoda</taxon>
        <taxon>Insecta</taxon>
        <taxon>Pterygota</taxon>
        <taxon>Neoptera</taxon>
        <taxon>Paraneoptera</taxon>
        <taxon>Hemiptera</taxon>
        <taxon>Auchenorrhyncha</taxon>
        <taxon>Membracoidea</taxon>
        <taxon>Cicadellidae</taxon>
        <taxon>Cicadellinae</taxon>
        <taxon>Proconiini</taxon>
        <taxon>Cuerna</taxon>
    </lineage>
</organism>
<dbReference type="GO" id="GO:0005664">
    <property type="term" value="C:nuclear origin of replication recognition complex"/>
    <property type="evidence" value="ECO:0007669"/>
    <property type="project" value="InterPro"/>
</dbReference>
<evidence type="ECO:0000256" key="1">
    <source>
        <dbReference type="ARBA" id="ARBA00004123"/>
    </source>
</evidence>
<reference evidence="14" key="1">
    <citation type="submission" date="2015-11" db="EMBL/GenBank/DDBJ databases">
        <title>De novo transcriptome assembly of four potential Pierce s Disease insect vectors from Arizona vineyards.</title>
        <authorList>
            <person name="Tassone E.E."/>
        </authorList>
    </citation>
    <scope>NUCLEOTIDE SEQUENCE</scope>
</reference>
<evidence type="ECO:0000256" key="10">
    <source>
        <dbReference type="SAM" id="Coils"/>
    </source>
</evidence>
<evidence type="ECO:0000256" key="5">
    <source>
        <dbReference type="ARBA" id="ARBA00022705"/>
    </source>
</evidence>
<dbReference type="Pfam" id="PF07034">
    <property type="entry name" value="ORC3_N"/>
    <property type="match status" value="1"/>
</dbReference>
<keyword evidence="10" id="KW-0175">Coiled coil</keyword>
<dbReference type="InterPro" id="IPR040855">
    <property type="entry name" value="ORC_WH_C"/>
</dbReference>
<dbReference type="CDD" id="cd20704">
    <property type="entry name" value="Orc3"/>
    <property type="match status" value="2"/>
</dbReference>
<dbReference type="InterPro" id="IPR020795">
    <property type="entry name" value="ORC3"/>
</dbReference>
<sequence length="697" mass="79791">MDSTTSLSKGCFAFIPKSSKAKKKKRSSQKDEFEDFYSIPQVSVYSSVINRIEEKLKTINNKASDEVLQDLVKYISGCPNADFAIPTAVLLTGINLPDHRVLFQALADRLHDEVTPHVSVLLSSECSSVKNTIEQLTSQFLRCSTASLDPQVELEDSDSEEEDVFDEVKRSQCTMPNLVTWYEKQTKQTTSPKKRKTQSSTRKLVVVIPDFEGFSTKVLQDVILILSGYLDRLPLVLVFGVATSVKALQSSLPHRITSRMDVRMFQSRQSVHFLNSTINEVFLSWKKPSICPFLLGPKMFKFLTDVFIFYDFSVHGFIQGVKYCLMEHFYNNPLSKLCCPREQLAQSIKELDKEDLSYVEENQEFRSYLEKLPKSKLEQILQSDKPFKDTILTLMEDLQDHKDNLLVAVWLLHSLIHDLPEAPLGKQVREIYIEVMSGPIIQHPKFDSCFKLLNLMSKQELLQKIDEMNRILEESECLAEVQEELMDLRREIDSAGQNMRSPTKSPTKNRAIAMCKDRKGLREQLLTPNVRIENEFEQARSKLLNYLRKNVFQKYLVSPSSMPLHEVFLIDNVSAKRHIVGAPRAAVHTALHNPHHYLQCDCCKMSSDGEILPTMPDVCIVYKLHLESGALINMYDWLQSFVTIVSPDDSDRDDRKVDPALQARFSRAVSELQFLGFVKASKKKTDHVARLTWGRTC</sequence>
<dbReference type="InterPro" id="IPR045663">
    <property type="entry name" value="ORC3_ins"/>
</dbReference>